<dbReference type="NCBIfam" id="NF033748">
    <property type="entry name" value="class_F_sortase"/>
    <property type="match status" value="1"/>
</dbReference>
<dbReference type="CDD" id="cd05829">
    <property type="entry name" value="Sortase_F"/>
    <property type="match status" value="1"/>
</dbReference>
<keyword evidence="1" id="KW-0378">Hydrolase</keyword>
<keyword evidence="5" id="KW-1185">Reference proteome</keyword>
<feature type="region of interest" description="Disordered" evidence="2">
    <location>
        <begin position="24"/>
        <end position="56"/>
    </location>
</feature>
<sequence length="203" mass="20713">MISAARATGAAILTLGLLAGCASTPGQAPTAAPTSPSAPAAAPLDGPQPIPAGATVSPTRVQVPAIGVDTSELEKLSRATGGELNPPVDFNRAGYYVNGPAPGDPGPAVIAAHVDDTSGPKVFYRLRELTTGDQVRVTRSDGRVVTFRVDAVEQYPKDQFPTAAVYGPQPGASLRLITCGGSFDAAARSYRDNIVVYASEVPG</sequence>
<feature type="signal peptide" evidence="3">
    <location>
        <begin position="1"/>
        <end position="28"/>
    </location>
</feature>
<evidence type="ECO:0000313" key="4">
    <source>
        <dbReference type="EMBL" id="UZJ24449.1"/>
    </source>
</evidence>
<gene>
    <name evidence="4" type="ORF">RHODO2019_15090</name>
</gene>
<evidence type="ECO:0000313" key="5">
    <source>
        <dbReference type="Proteomes" id="UP001164965"/>
    </source>
</evidence>
<name>A0ABY6NYI2_9NOCA</name>
<dbReference type="PROSITE" id="PS51257">
    <property type="entry name" value="PROKAR_LIPOPROTEIN"/>
    <property type="match status" value="1"/>
</dbReference>
<proteinExistence type="predicted"/>
<dbReference type="InterPro" id="IPR005754">
    <property type="entry name" value="Sortase"/>
</dbReference>
<protein>
    <submittedName>
        <fullName evidence="4">Class F sortase</fullName>
    </submittedName>
</protein>
<evidence type="ECO:0000256" key="3">
    <source>
        <dbReference type="SAM" id="SignalP"/>
    </source>
</evidence>
<dbReference type="Proteomes" id="UP001164965">
    <property type="component" value="Chromosome"/>
</dbReference>
<reference evidence="4" key="1">
    <citation type="submission" date="2022-10" db="EMBL/GenBank/DDBJ databases">
        <title>Rhodococcus sp.75.</title>
        <authorList>
            <person name="Sun M."/>
        </authorList>
    </citation>
    <scope>NUCLEOTIDE SEQUENCE</scope>
    <source>
        <strain evidence="4">75</strain>
    </source>
</reference>
<evidence type="ECO:0000256" key="2">
    <source>
        <dbReference type="SAM" id="MobiDB-lite"/>
    </source>
</evidence>
<dbReference type="Gene3D" id="2.40.260.10">
    <property type="entry name" value="Sortase"/>
    <property type="match status" value="1"/>
</dbReference>
<dbReference type="RefSeq" id="WP_265382556.1">
    <property type="nucleotide sequence ID" value="NZ_CP110615.1"/>
</dbReference>
<feature type="chain" id="PRO_5046998054" evidence="3">
    <location>
        <begin position="29"/>
        <end position="203"/>
    </location>
</feature>
<dbReference type="SUPFAM" id="SSF63817">
    <property type="entry name" value="Sortase"/>
    <property type="match status" value="1"/>
</dbReference>
<dbReference type="EMBL" id="CP110615">
    <property type="protein sequence ID" value="UZJ24449.1"/>
    <property type="molecule type" value="Genomic_DNA"/>
</dbReference>
<feature type="compositionally biased region" description="Low complexity" evidence="2">
    <location>
        <begin position="24"/>
        <end position="43"/>
    </location>
</feature>
<accession>A0ABY6NYI2</accession>
<dbReference type="InterPro" id="IPR023365">
    <property type="entry name" value="Sortase_dom-sf"/>
</dbReference>
<evidence type="ECO:0000256" key="1">
    <source>
        <dbReference type="ARBA" id="ARBA00022801"/>
    </source>
</evidence>
<dbReference type="Pfam" id="PF04203">
    <property type="entry name" value="Sortase"/>
    <property type="match status" value="1"/>
</dbReference>
<dbReference type="InterPro" id="IPR042001">
    <property type="entry name" value="Sortase_F"/>
</dbReference>
<organism evidence="4 5">
    <name type="scientific">Rhodococcus antarcticus</name>
    <dbReference type="NCBI Taxonomy" id="2987751"/>
    <lineage>
        <taxon>Bacteria</taxon>
        <taxon>Bacillati</taxon>
        <taxon>Actinomycetota</taxon>
        <taxon>Actinomycetes</taxon>
        <taxon>Mycobacteriales</taxon>
        <taxon>Nocardiaceae</taxon>
        <taxon>Rhodococcus</taxon>
    </lineage>
</organism>
<keyword evidence="3" id="KW-0732">Signal</keyword>